<dbReference type="GO" id="GO:0004222">
    <property type="term" value="F:metalloendopeptidase activity"/>
    <property type="evidence" value="ECO:0007669"/>
    <property type="project" value="TreeGrafter"/>
</dbReference>
<gene>
    <name evidence="3" type="ORF">Ate02nite_20840</name>
</gene>
<dbReference type="InterPro" id="IPR011055">
    <property type="entry name" value="Dup_hybrid_motif"/>
</dbReference>
<dbReference type="SUPFAM" id="SSF51261">
    <property type="entry name" value="Duplicated hybrid motif"/>
    <property type="match status" value="1"/>
</dbReference>
<feature type="region of interest" description="Disordered" evidence="1">
    <location>
        <begin position="1"/>
        <end position="22"/>
    </location>
</feature>
<proteinExistence type="predicted"/>
<comment type="caution">
    <text evidence="3">The sequence shown here is derived from an EMBL/GenBank/DDBJ whole genome shotgun (WGS) entry which is preliminary data.</text>
</comment>
<sequence length="254" mass="26078">MPQPAAGRHRKPCEPRHRAVRPRGRSIALTAVLGAALVTGIAGGTAAAANARHHRVPDPAPVAAPAVDPYLADVDAVPPEVLRERGAGRGQMPVARGADVISGSGAQGVRQKARPKAAAGGAAWVNPNPTAQVTSCFGPRWGRQHEGVDMAAPDGSPIVAAGAGVVVRAGVAQGYGNAVLIDHGDGWLTHYGHLSVITVVPGQRVAAGQQIGNEGSTGHSTGPHLHFEVHQGFYQNPVEPTAWMRLHGVDIPGC</sequence>
<reference evidence="3" key="1">
    <citation type="submission" date="2021-01" db="EMBL/GenBank/DDBJ databases">
        <title>Whole genome shotgun sequence of Actinoplanes tereljensis NBRC 105297.</title>
        <authorList>
            <person name="Komaki H."/>
            <person name="Tamura T."/>
        </authorList>
    </citation>
    <scope>NUCLEOTIDE SEQUENCE</scope>
    <source>
        <strain evidence="3">NBRC 105297</strain>
    </source>
</reference>
<evidence type="ECO:0000313" key="3">
    <source>
        <dbReference type="EMBL" id="GIF19354.1"/>
    </source>
</evidence>
<evidence type="ECO:0000259" key="2">
    <source>
        <dbReference type="Pfam" id="PF01551"/>
    </source>
</evidence>
<dbReference type="Pfam" id="PF01551">
    <property type="entry name" value="Peptidase_M23"/>
    <property type="match status" value="1"/>
</dbReference>
<dbReference type="EMBL" id="BOMY01000013">
    <property type="protein sequence ID" value="GIF19354.1"/>
    <property type="molecule type" value="Genomic_DNA"/>
</dbReference>
<dbReference type="PANTHER" id="PTHR21666">
    <property type="entry name" value="PEPTIDASE-RELATED"/>
    <property type="match status" value="1"/>
</dbReference>
<name>A0A919TRL3_9ACTN</name>
<organism evidence="3 4">
    <name type="scientific">Paractinoplanes tereljensis</name>
    <dbReference type="NCBI Taxonomy" id="571912"/>
    <lineage>
        <taxon>Bacteria</taxon>
        <taxon>Bacillati</taxon>
        <taxon>Actinomycetota</taxon>
        <taxon>Actinomycetes</taxon>
        <taxon>Micromonosporales</taxon>
        <taxon>Micromonosporaceae</taxon>
        <taxon>Paractinoplanes</taxon>
    </lineage>
</organism>
<dbReference type="InterPro" id="IPR016047">
    <property type="entry name" value="M23ase_b-sheet_dom"/>
</dbReference>
<evidence type="ECO:0000256" key="1">
    <source>
        <dbReference type="SAM" id="MobiDB-lite"/>
    </source>
</evidence>
<keyword evidence="4" id="KW-1185">Reference proteome</keyword>
<accession>A0A919TRL3</accession>
<dbReference type="Proteomes" id="UP000623608">
    <property type="component" value="Unassembled WGS sequence"/>
</dbReference>
<feature type="domain" description="M23ase beta-sheet core" evidence="2">
    <location>
        <begin position="144"/>
        <end position="237"/>
    </location>
</feature>
<dbReference type="InterPro" id="IPR050570">
    <property type="entry name" value="Cell_wall_metabolism_enzyme"/>
</dbReference>
<protein>
    <recommendedName>
        <fullName evidence="2">M23ase beta-sheet core domain-containing protein</fullName>
    </recommendedName>
</protein>
<evidence type="ECO:0000313" key="4">
    <source>
        <dbReference type="Proteomes" id="UP000623608"/>
    </source>
</evidence>
<dbReference type="CDD" id="cd12797">
    <property type="entry name" value="M23_peptidase"/>
    <property type="match status" value="1"/>
</dbReference>
<dbReference type="RefSeq" id="WP_239147276.1">
    <property type="nucleotide sequence ID" value="NZ_BOMY01000013.1"/>
</dbReference>
<dbReference type="Gene3D" id="2.70.70.10">
    <property type="entry name" value="Glucose Permease (Domain IIA)"/>
    <property type="match status" value="1"/>
</dbReference>
<dbReference type="AlphaFoldDB" id="A0A919TRL3"/>
<dbReference type="PANTHER" id="PTHR21666:SF270">
    <property type="entry name" value="MUREIN HYDROLASE ACTIVATOR ENVC"/>
    <property type="match status" value="1"/>
</dbReference>